<dbReference type="InterPro" id="IPR016518">
    <property type="entry name" value="Alpha-L-fucosidase"/>
</dbReference>
<evidence type="ECO:0000259" key="2">
    <source>
        <dbReference type="Pfam" id="PF14498"/>
    </source>
</evidence>
<dbReference type="RefSeq" id="XP_007297767.1">
    <property type="nucleotide sequence ID" value="XM_007297705.1"/>
</dbReference>
<dbReference type="PANTHER" id="PTHR31084:SF0">
    <property type="entry name" value="ALPHA-L-FUCOSIDASE 2"/>
    <property type="match status" value="1"/>
</dbReference>
<dbReference type="Pfam" id="PF22124">
    <property type="entry name" value="Glyco_hydro_95_cat"/>
    <property type="match status" value="1"/>
</dbReference>
<feature type="domain" description="Glycosyl hydrolase family 95 N-terminal" evidence="2">
    <location>
        <begin position="40"/>
        <end position="277"/>
    </location>
</feature>
<evidence type="ECO:0000256" key="1">
    <source>
        <dbReference type="SAM" id="SignalP"/>
    </source>
</evidence>
<dbReference type="eggNOG" id="ENOG502QQ9E">
    <property type="taxonomic scope" value="Eukaryota"/>
</dbReference>
<dbReference type="EMBL" id="JH921471">
    <property type="protein sequence ID" value="EKD12015.1"/>
    <property type="molecule type" value="Genomic_DNA"/>
</dbReference>
<evidence type="ECO:0000259" key="3">
    <source>
        <dbReference type="Pfam" id="PF21307"/>
    </source>
</evidence>
<dbReference type="KEGG" id="mbe:MBM_09878"/>
<dbReference type="Pfam" id="PF21307">
    <property type="entry name" value="Glyco_hydro_95_C"/>
    <property type="match status" value="1"/>
</dbReference>
<dbReference type="GO" id="GO:0005975">
    <property type="term" value="P:carbohydrate metabolic process"/>
    <property type="evidence" value="ECO:0007669"/>
    <property type="project" value="InterPro"/>
</dbReference>
<dbReference type="AlphaFoldDB" id="K1W516"/>
<feature type="chain" id="PRO_5003852684" evidence="1">
    <location>
        <begin position="26"/>
        <end position="835"/>
    </location>
</feature>
<evidence type="ECO:0000259" key="4">
    <source>
        <dbReference type="Pfam" id="PF22124"/>
    </source>
</evidence>
<gene>
    <name evidence="5" type="ORF">MBM_09878</name>
</gene>
<accession>K1W516</accession>
<dbReference type="SUPFAM" id="SSF48208">
    <property type="entry name" value="Six-hairpin glycosidases"/>
    <property type="match status" value="1"/>
</dbReference>
<keyword evidence="1" id="KW-0732">Signal</keyword>
<reference evidence="5 6" key="1">
    <citation type="journal article" date="2012" name="BMC Genomics">
        <title>Sequencing the genome of Marssonina brunnea reveals fungus-poplar co-evolution.</title>
        <authorList>
            <person name="Zhu S."/>
            <person name="Cao Y.-Z."/>
            <person name="Jiang C."/>
            <person name="Tan B.-Y."/>
            <person name="Wang Z."/>
            <person name="Feng S."/>
            <person name="Zhang L."/>
            <person name="Su X.-H."/>
            <person name="Brejova B."/>
            <person name="Vinar T."/>
            <person name="Xu M."/>
            <person name="Wang M.-X."/>
            <person name="Zhang S.-G."/>
            <person name="Huang M.-R."/>
            <person name="Wu R."/>
            <person name="Zhou Y."/>
        </authorList>
    </citation>
    <scope>NUCLEOTIDE SEQUENCE [LARGE SCALE GENOMIC DNA]</scope>
    <source>
        <strain evidence="5 6">MB_m1</strain>
    </source>
</reference>
<dbReference type="InterPro" id="IPR027414">
    <property type="entry name" value="GH95_N_dom"/>
</dbReference>
<feature type="domain" description="Glycosyl hydrolase family 95 catalytic" evidence="4">
    <location>
        <begin position="295"/>
        <end position="704"/>
    </location>
</feature>
<organism evidence="5 6">
    <name type="scientific">Marssonina brunnea f. sp. multigermtubi (strain MB_m1)</name>
    <name type="common">Marssonina leaf spot fungus</name>
    <dbReference type="NCBI Taxonomy" id="1072389"/>
    <lineage>
        <taxon>Eukaryota</taxon>
        <taxon>Fungi</taxon>
        <taxon>Dikarya</taxon>
        <taxon>Ascomycota</taxon>
        <taxon>Pezizomycotina</taxon>
        <taxon>Leotiomycetes</taxon>
        <taxon>Helotiales</taxon>
        <taxon>Drepanopezizaceae</taxon>
        <taxon>Drepanopeziza</taxon>
    </lineage>
</organism>
<dbReference type="GO" id="GO:0004560">
    <property type="term" value="F:alpha-L-fucosidase activity"/>
    <property type="evidence" value="ECO:0007669"/>
    <property type="project" value="InterPro"/>
</dbReference>
<evidence type="ECO:0000313" key="5">
    <source>
        <dbReference type="EMBL" id="EKD12015.1"/>
    </source>
</evidence>
<dbReference type="Pfam" id="PF14498">
    <property type="entry name" value="Glyco_hyd_65N_2"/>
    <property type="match status" value="1"/>
</dbReference>
<feature type="signal peptide" evidence="1">
    <location>
        <begin position="1"/>
        <end position="25"/>
    </location>
</feature>
<feature type="domain" description="Alpha fucosidase A-like C-terminal" evidence="3">
    <location>
        <begin position="738"/>
        <end position="831"/>
    </location>
</feature>
<dbReference type="InParanoid" id="K1W516"/>
<dbReference type="HOGENOM" id="CLU_004617_2_2_1"/>
<dbReference type="InterPro" id="IPR054363">
    <property type="entry name" value="GH95_cat"/>
</dbReference>
<evidence type="ECO:0000313" key="6">
    <source>
        <dbReference type="Proteomes" id="UP000006753"/>
    </source>
</evidence>
<dbReference type="OrthoDB" id="2848340at2759"/>
<dbReference type="InterPro" id="IPR012341">
    <property type="entry name" value="6hp_glycosidase-like_sf"/>
</dbReference>
<dbReference type="Proteomes" id="UP000006753">
    <property type="component" value="Unassembled WGS sequence"/>
</dbReference>
<dbReference type="InterPro" id="IPR049053">
    <property type="entry name" value="AFCA-like_C"/>
</dbReference>
<proteinExistence type="predicted"/>
<dbReference type="GeneID" id="18765813"/>
<dbReference type="Gene3D" id="1.50.10.10">
    <property type="match status" value="1"/>
</dbReference>
<dbReference type="OMA" id="YPLHLWT"/>
<dbReference type="PIRSF" id="PIRSF007663">
    <property type="entry name" value="UCP007663"/>
    <property type="match status" value="1"/>
</dbReference>
<dbReference type="InterPro" id="IPR008928">
    <property type="entry name" value="6-hairpin_glycosidase_sf"/>
</dbReference>
<sequence>MVAAFLYSPRAIVASSLIFFPLTSGAQLSPPNSASVPLRLWDSAPAGGFSDSYLIGNGRIGAALSGSAQKEYLGLNEDSLWSGGPIDRVNPDASAYMGNIQSSVSKGRFQEGQTTASFAYVGNPVSARHYDYLGELQLVMNHGTKVTGYERWLDLQDSTAGLQYSVDGVTFQREYLASNPAGVMAIKISADKAGAVDFNILLRRGGTLNRWVDYSVKVGNDTIVMGGGSGGVKPVVFAAGASVVASGGRVYTIGDYVKVEGADEAWIYFSAWTDFRKEDPRAAVESDLKSVKSQSYKSIREAHVEDYQSLASRVSIDLGTSSAKQKKDATSARVAGLGAAFDPEIVALAFQFGRYMLISSARQGTLAPTLQGIWNKDPNPQWGSRYTININTQMNHWLALVTNLAELNEPLFSLIENVRQTGLQTAQKMYGAAGAVCHHNTDIWGDSAPVDNWALSTWWPTGLVWLVTHIHDTYLFTGNATLLEKKYDTLVDAAAFFLDFITPYKGWMVTNPSVSPENVYRIPNGGGGTAAMTAGPTMDNSLLRALFSIVLEAQSVLGKKDTALADRLEAARASLPPLMVSKRYGGIQEWIEDFEETAPGHRHLSHLWGLYPGHEITSANATFFEAARKSLNRRLSFDTDPAGWSQAWAIAISARLFNATGVARMLDVLLTTSTHAKSLLGDLSPAPFQIDSTFGLTAGIAEALLQSHELVSPSSSKAPDAASMKATTVGNPSGVPLVRLLPALPKTWAQTGGGSITGLLGRGGFVVDISWDEKGQLVNATIVSRNGGPVWLTLGTAAIGKGTTEGTPTIQVNEKKGSFVYLETEVGGSHTVKMA</sequence>
<protein>
    <submittedName>
        <fullName evidence="5">Alpha-l-fucosidase</fullName>
    </submittedName>
</protein>
<name>K1W516_MARBU</name>
<keyword evidence="6" id="KW-1185">Reference proteome</keyword>
<dbReference type="PANTHER" id="PTHR31084">
    <property type="entry name" value="ALPHA-L-FUCOSIDASE 2"/>
    <property type="match status" value="1"/>
</dbReference>